<dbReference type="EMBL" id="CP011339">
    <property type="protein sequence ID" value="AKV68199.1"/>
    <property type="molecule type" value="Genomic_DNA"/>
</dbReference>
<dbReference type="Proteomes" id="UP000068167">
    <property type="component" value="Chromosome"/>
</dbReference>
<evidence type="ECO:0000313" key="2">
    <source>
        <dbReference type="Proteomes" id="UP000068167"/>
    </source>
</evidence>
<dbReference type="KEGG" id="mpk:VL20_3186"/>
<dbReference type="AlphaFoldDB" id="A0A0K1S231"/>
<keyword evidence="2" id="KW-1185">Reference proteome</keyword>
<sequence>MLFGGINYQYRPRFHTETRRANALIGSLLFLLHLPPERLKVKICNKYESGG</sequence>
<proteinExistence type="predicted"/>
<evidence type="ECO:0000313" key="1">
    <source>
        <dbReference type="EMBL" id="AKV68199.1"/>
    </source>
</evidence>
<gene>
    <name evidence="1" type="ORF">VL20_3186</name>
</gene>
<name>A0A0K1S231_9CHRO</name>
<reference evidence="1 2" key="1">
    <citation type="journal article" date="2016" name="Stand. Genomic Sci.">
        <title>Complete genome sequence and genomic characterization of Microcystis panniformis FACHB 1757 by third-generation sequencing.</title>
        <authorList>
            <person name="Zhang J.Y."/>
            <person name="Guan R."/>
            <person name="Zhang H.J."/>
            <person name="Li H."/>
            <person name="Xiao P."/>
            <person name="Yu G.L."/>
            <person name="Du L."/>
            <person name="Cao D.M."/>
            <person name="Zhu B.C."/>
            <person name="Li R.H."/>
            <person name="Lu Z.H."/>
        </authorList>
    </citation>
    <scope>NUCLEOTIDE SEQUENCE [LARGE SCALE GENOMIC DNA]</scope>
    <source>
        <strain evidence="1 2">FACHB-1757</strain>
    </source>
</reference>
<accession>A0A0K1S231</accession>
<dbReference type="PATRIC" id="fig|1638788.3.peg.3213"/>
<protein>
    <submittedName>
        <fullName evidence="1">Uncharacterized protein</fullName>
    </submittedName>
</protein>
<organism evidence="1 2">
    <name type="scientific">Microcystis panniformis FACHB-1757</name>
    <dbReference type="NCBI Taxonomy" id="1638788"/>
    <lineage>
        <taxon>Bacteria</taxon>
        <taxon>Bacillati</taxon>
        <taxon>Cyanobacteriota</taxon>
        <taxon>Cyanophyceae</taxon>
        <taxon>Oscillatoriophycideae</taxon>
        <taxon>Chroococcales</taxon>
        <taxon>Microcystaceae</taxon>
        <taxon>Microcystis</taxon>
    </lineage>
</organism>